<name>A0A9N9T5B2_DIABA</name>
<evidence type="ECO:0000313" key="11">
    <source>
        <dbReference type="EMBL" id="CAG9835772.1"/>
    </source>
</evidence>
<accession>A0A9N9T5B2</accession>
<keyword evidence="5" id="KW-0552">Olfaction</keyword>
<reference evidence="11" key="1">
    <citation type="submission" date="2022-01" db="EMBL/GenBank/DDBJ databases">
        <authorList>
            <person name="King R."/>
        </authorList>
    </citation>
    <scope>NUCLEOTIDE SEQUENCE</scope>
</reference>
<evidence type="ECO:0000256" key="1">
    <source>
        <dbReference type="ARBA" id="ARBA00004651"/>
    </source>
</evidence>
<evidence type="ECO:0000256" key="4">
    <source>
        <dbReference type="ARBA" id="ARBA00022692"/>
    </source>
</evidence>
<keyword evidence="3" id="KW-0716">Sensory transduction</keyword>
<dbReference type="GO" id="GO:0005886">
    <property type="term" value="C:plasma membrane"/>
    <property type="evidence" value="ECO:0007669"/>
    <property type="project" value="UniProtKB-SubCell"/>
</dbReference>
<keyword evidence="8" id="KW-0675">Receptor</keyword>
<proteinExistence type="predicted"/>
<dbReference type="InterPro" id="IPR004117">
    <property type="entry name" value="7tm6_olfct_rcpt"/>
</dbReference>
<dbReference type="Pfam" id="PF02949">
    <property type="entry name" value="7tm_6"/>
    <property type="match status" value="1"/>
</dbReference>
<keyword evidence="12" id="KW-1185">Reference proteome</keyword>
<dbReference type="PANTHER" id="PTHR21137">
    <property type="entry name" value="ODORANT RECEPTOR"/>
    <property type="match status" value="1"/>
</dbReference>
<keyword evidence="4 10" id="KW-0812">Transmembrane</keyword>
<evidence type="ECO:0000256" key="10">
    <source>
        <dbReference type="SAM" id="Phobius"/>
    </source>
</evidence>
<evidence type="ECO:0000313" key="12">
    <source>
        <dbReference type="Proteomes" id="UP001153709"/>
    </source>
</evidence>
<gene>
    <name evidence="11" type="ORF">DIABBA_LOCUS8936</name>
</gene>
<feature type="transmembrane region" description="Helical" evidence="10">
    <location>
        <begin position="20"/>
        <end position="42"/>
    </location>
</feature>
<evidence type="ECO:0000256" key="9">
    <source>
        <dbReference type="ARBA" id="ARBA00023224"/>
    </source>
</evidence>
<evidence type="ECO:0000256" key="8">
    <source>
        <dbReference type="ARBA" id="ARBA00023170"/>
    </source>
</evidence>
<dbReference type="OrthoDB" id="6617147at2759"/>
<evidence type="ECO:0000256" key="5">
    <source>
        <dbReference type="ARBA" id="ARBA00022725"/>
    </source>
</evidence>
<comment type="subcellular location">
    <subcellularLocation>
        <location evidence="1">Cell membrane</location>
        <topology evidence="1">Multi-pass membrane protein</topology>
    </subcellularLocation>
</comment>
<dbReference type="PANTHER" id="PTHR21137:SF35">
    <property type="entry name" value="ODORANT RECEPTOR 19A-RELATED"/>
    <property type="match status" value="1"/>
</dbReference>
<keyword evidence="6 10" id="KW-1133">Transmembrane helix</keyword>
<keyword evidence="2" id="KW-1003">Cell membrane</keyword>
<evidence type="ECO:0000256" key="7">
    <source>
        <dbReference type="ARBA" id="ARBA00023136"/>
    </source>
</evidence>
<dbReference type="AlphaFoldDB" id="A0A9N9T5B2"/>
<dbReference type="GO" id="GO:0005549">
    <property type="term" value="F:odorant binding"/>
    <property type="evidence" value="ECO:0007669"/>
    <property type="project" value="InterPro"/>
</dbReference>
<organism evidence="11 12">
    <name type="scientific">Diabrotica balteata</name>
    <name type="common">Banded cucumber beetle</name>
    <dbReference type="NCBI Taxonomy" id="107213"/>
    <lineage>
        <taxon>Eukaryota</taxon>
        <taxon>Metazoa</taxon>
        <taxon>Ecdysozoa</taxon>
        <taxon>Arthropoda</taxon>
        <taxon>Hexapoda</taxon>
        <taxon>Insecta</taxon>
        <taxon>Pterygota</taxon>
        <taxon>Neoptera</taxon>
        <taxon>Endopterygota</taxon>
        <taxon>Coleoptera</taxon>
        <taxon>Polyphaga</taxon>
        <taxon>Cucujiformia</taxon>
        <taxon>Chrysomeloidea</taxon>
        <taxon>Chrysomelidae</taxon>
        <taxon>Galerucinae</taxon>
        <taxon>Diabroticina</taxon>
        <taxon>Diabroticites</taxon>
        <taxon>Diabrotica</taxon>
    </lineage>
</organism>
<protein>
    <submittedName>
        <fullName evidence="11">Uncharacterized protein</fullName>
    </submittedName>
</protein>
<dbReference type="GO" id="GO:0007165">
    <property type="term" value="P:signal transduction"/>
    <property type="evidence" value="ECO:0007669"/>
    <property type="project" value="UniProtKB-KW"/>
</dbReference>
<sequence>MSYAVLVINGYILSIDHSDLMKTTILLNLTGSCLVQLAVFAFQASDIKFQSLSVIDSIHNSEWYLFKAPLKKALTFIIMNTKKPISINAGGLSNVDNEVLVNVSYTR</sequence>
<dbReference type="EMBL" id="OU898281">
    <property type="protein sequence ID" value="CAG9835772.1"/>
    <property type="molecule type" value="Genomic_DNA"/>
</dbReference>
<keyword evidence="7 10" id="KW-0472">Membrane</keyword>
<evidence type="ECO:0000256" key="3">
    <source>
        <dbReference type="ARBA" id="ARBA00022606"/>
    </source>
</evidence>
<evidence type="ECO:0000256" key="2">
    <source>
        <dbReference type="ARBA" id="ARBA00022475"/>
    </source>
</evidence>
<dbReference type="Proteomes" id="UP001153709">
    <property type="component" value="Chromosome 6"/>
</dbReference>
<dbReference type="GO" id="GO:0004984">
    <property type="term" value="F:olfactory receptor activity"/>
    <property type="evidence" value="ECO:0007669"/>
    <property type="project" value="InterPro"/>
</dbReference>
<evidence type="ECO:0000256" key="6">
    <source>
        <dbReference type="ARBA" id="ARBA00022989"/>
    </source>
</evidence>
<keyword evidence="9" id="KW-0807">Transducer</keyword>